<evidence type="ECO:0000313" key="16">
    <source>
        <dbReference type="EMBL" id="CUX65887.1"/>
    </source>
</evidence>
<evidence type="ECO:0000256" key="1">
    <source>
        <dbReference type="ARBA" id="ARBA00004429"/>
    </source>
</evidence>
<evidence type="ECO:0000256" key="7">
    <source>
        <dbReference type="ARBA" id="ARBA00022519"/>
    </source>
</evidence>
<accession>A0A1S7SB41</accession>
<dbReference type="Proteomes" id="UP000191988">
    <property type="component" value="Unassembled WGS sequence"/>
</dbReference>
<evidence type="ECO:0000256" key="6">
    <source>
        <dbReference type="ARBA" id="ARBA00022475"/>
    </source>
</evidence>
<dbReference type="RefSeq" id="WP_003501072.1">
    <property type="nucleotide sequence ID" value="NZ_LT009726.1"/>
</dbReference>
<dbReference type="GO" id="GO:0046872">
    <property type="term" value="F:metal ion binding"/>
    <property type="evidence" value="ECO:0007669"/>
    <property type="project" value="UniProtKB-KW"/>
</dbReference>
<sequence length="137" mass="14567">MMQDETRTLANTVTEPAEKGFDRAALLSVGGIVAALGAATCCVLPFALFFAGISGAWIGNLTAFEPYQPVFITIALACLGYGFYLVYRRPKAAECAEGSYCARPSSHRNAKIGLWVATVLIIIAVGFPYAARLVLDA</sequence>
<comment type="similarity">
    <text evidence="2">Belongs to the MerT family.</text>
</comment>
<evidence type="ECO:0000256" key="15">
    <source>
        <dbReference type="SAM" id="Phobius"/>
    </source>
</evidence>
<dbReference type="GO" id="GO:0005886">
    <property type="term" value="C:plasma membrane"/>
    <property type="evidence" value="ECO:0007669"/>
    <property type="project" value="UniProtKB-SubCell"/>
</dbReference>
<keyword evidence="12 15" id="KW-0472">Membrane</keyword>
<reference evidence="17" key="1">
    <citation type="submission" date="2016-01" db="EMBL/GenBank/DDBJ databases">
        <authorList>
            <person name="Regsiter A."/>
            <person name="william w."/>
        </authorList>
    </citation>
    <scope>NUCLEOTIDE SEQUENCE [LARGE SCALE GENOMIC DNA]</scope>
    <source>
        <strain evidence="17">CFBP 6623</strain>
    </source>
</reference>
<name>A0A1S7SB41_9HYPH</name>
<keyword evidence="4" id="KW-0813">Transport</keyword>
<dbReference type="Pfam" id="PF02411">
    <property type="entry name" value="MerT"/>
    <property type="match status" value="1"/>
</dbReference>
<protein>
    <recommendedName>
        <fullName evidence="3">Mercuric transport protein MerT</fullName>
    </recommendedName>
    <alternativeName>
        <fullName evidence="13">Mercury ion transport protein</fullName>
    </alternativeName>
</protein>
<keyword evidence="8 15" id="KW-0812">Transmembrane</keyword>
<feature type="transmembrane region" description="Helical" evidence="15">
    <location>
        <begin position="112"/>
        <end position="131"/>
    </location>
</feature>
<evidence type="ECO:0000256" key="4">
    <source>
        <dbReference type="ARBA" id="ARBA00022448"/>
    </source>
</evidence>
<evidence type="ECO:0000256" key="3">
    <source>
        <dbReference type="ARBA" id="ARBA00017053"/>
    </source>
</evidence>
<evidence type="ECO:0000256" key="5">
    <source>
        <dbReference type="ARBA" id="ARBA00022466"/>
    </source>
</evidence>
<gene>
    <name evidence="16" type="primary">merT</name>
    <name evidence="16" type="ORF">AGR3A_pb0029</name>
</gene>
<keyword evidence="7" id="KW-0997">Cell inner membrane</keyword>
<evidence type="ECO:0000256" key="9">
    <source>
        <dbReference type="ARBA" id="ARBA00022723"/>
    </source>
</evidence>
<proteinExistence type="inferred from homology"/>
<dbReference type="AlphaFoldDB" id="A0A1S7SB41"/>
<organism evidence="16 17">
    <name type="scientific">Agrobacterium tomkonis CFBP 6623</name>
    <dbReference type="NCBI Taxonomy" id="1183432"/>
    <lineage>
        <taxon>Bacteria</taxon>
        <taxon>Pseudomonadati</taxon>
        <taxon>Pseudomonadota</taxon>
        <taxon>Alphaproteobacteria</taxon>
        <taxon>Hyphomicrobiales</taxon>
        <taxon>Rhizobiaceae</taxon>
        <taxon>Rhizobium/Agrobacterium group</taxon>
        <taxon>Agrobacterium</taxon>
        <taxon>Agrobacterium tumefaciens complex</taxon>
    </lineage>
</organism>
<evidence type="ECO:0000256" key="10">
    <source>
        <dbReference type="ARBA" id="ARBA00022914"/>
    </source>
</evidence>
<evidence type="ECO:0000313" key="17">
    <source>
        <dbReference type="Proteomes" id="UP000191988"/>
    </source>
</evidence>
<dbReference type="GO" id="GO:0015097">
    <property type="term" value="F:mercury ion transmembrane transporter activity"/>
    <property type="evidence" value="ECO:0007669"/>
    <property type="project" value="InterPro"/>
</dbReference>
<dbReference type="EMBL" id="FBWK01000073">
    <property type="protein sequence ID" value="CUX65887.1"/>
    <property type="molecule type" value="Genomic_DNA"/>
</dbReference>
<dbReference type="GeneID" id="301932049"/>
<evidence type="ECO:0000256" key="2">
    <source>
        <dbReference type="ARBA" id="ARBA00008224"/>
    </source>
</evidence>
<keyword evidence="6" id="KW-1003">Cell membrane</keyword>
<evidence type="ECO:0000256" key="14">
    <source>
        <dbReference type="ARBA" id="ARBA00045720"/>
    </source>
</evidence>
<evidence type="ECO:0000256" key="13">
    <source>
        <dbReference type="ARBA" id="ARBA00030934"/>
    </source>
</evidence>
<evidence type="ECO:0000256" key="8">
    <source>
        <dbReference type="ARBA" id="ARBA00022692"/>
    </source>
</evidence>
<feature type="transmembrane region" description="Helical" evidence="15">
    <location>
        <begin position="25"/>
        <end position="58"/>
    </location>
</feature>
<feature type="transmembrane region" description="Helical" evidence="15">
    <location>
        <begin position="70"/>
        <end position="87"/>
    </location>
</feature>
<keyword evidence="10" id="KW-0476">Mercury</keyword>
<keyword evidence="17" id="KW-1185">Reference proteome</keyword>
<keyword evidence="5" id="KW-0475">Mercuric resistance</keyword>
<evidence type="ECO:0000256" key="12">
    <source>
        <dbReference type="ARBA" id="ARBA00023136"/>
    </source>
</evidence>
<evidence type="ECO:0000256" key="11">
    <source>
        <dbReference type="ARBA" id="ARBA00022989"/>
    </source>
</evidence>
<comment type="function">
    <text evidence="14">Involved in mercury resistance. Probably transfers a mercuric ion from the periplasmic Hg(2+)-binding protein MerP to the cytoplasmic mercuric reductase MerA.</text>
</comment>
<dbReference type="STRING" id="1183432.AGR3A_pb0029"/>
<keyword evidence="9" id="KW-0479">Metal-binding</keyword>
<comment type="subcellular location">
    <subcellularLocation>
        <location evidence="1">Cell inner membrane</location>
        <topology evidence="1">Multi-pass membrane protein</topology>
    </subcellularLocation>
</comment>
<keyword evidence="11 15" id="KW-1133">Transmembrane helix</keyword>
<dbReference type="InterPro" id="IPR003457">
    <property type="entry name" value="Transprt_MerT"/>
</dbReference>